<feature type="signal peptide" evidence="1">
    <location>
        <begin position="1"/>
        <end position="16"/>
    </location>
</feature>
<protein>
    <recommendedName>
        <fullName evidence="2">Renin receptor N-terminal domain-containing protein</fullName>
    </recommendedName>
</protein>
<sequence>MFLLLCCAFLFASAHGTGEFSVLHSPDSLLFKGHDHIRESTLKEVYSAALGFSTEHYSNWRGLYIEDPLV</sequence>
<gene>
    <name evidence="3" type="ORF">NQ317_005437</name>
</gene>
<dbReference type="Proteomes" id="UP001162164">
    <property type="component" value="Unassembled WGS sequence"/>
</dbReference>
<dbReference type="Pfam" id="PF25294">
    <property type="entry name" value="RENR_N"/>
    <property type="match status" value="1"/>
</dbReference>
<organism evidence="3 4">
    <name type="scientific">Molorchus minor</name>
    <dbReference type="NCBI Taxonomy" id="1323400"/>
    <lineage>
        <taxon>Eukaryota</taxon>
        <taxon>Metazoa</taxon>
        <taxon>Ecdysozoa</taxon>
        <taxon>Arthropoda</taxon>
        <taxon>Hexapoda</taxon>
        <taxon>Insecta</taxon>
        <taxon>Pterygota</taxon>
        <taxon>Neoptera</taxon>
        <taxon>Endopterygota</taxon>
        <taxon>Coleoptera</taxon>
        <taxon>Polyphaga</taxon>
        <taxon>Cucujiformia</taxon>
        <taxon>Chrysomeloidea</taxon>
        <taxon>Cerambycidae</taxon>
        <taxon>Lamiinae</taxon>
        <taxon>Monochamini</taxon>
        <taxon>Molorchus</taxon>
    </lineage>
</organism>
<evidence type="ECO:0000256" key="1">
    <source>
        <dbReference type="SAM" id="SignalP"/>
    </source>
</evidence>
<evidence type="ECO:0000313" key="4">
    <source>
        <dbReference type="Proteomes" id="UP001162164"/>
    </source>
</evidence>
<dbReference type="InterPro" id="IPR057318">
    <property type="entry name" value="RENR_N"/>
</dbReference>
<dbReference type="EMBL" id="JAPWTJ010000517">
    <property type="protein sequence ID" value="KAJ8977704.1"/>
    <property type="molecule type" value="Genomic_DNA"/>
</dbReference>
<comment type="caution">
    <text evidence="3">The sequence shown here is derived from an EMBL/GenBank/DDBJ whole genome shotgun (WGS) entry which is preliminary data.</text>
</comment>
<keyword evidence="4" id="KW-1185">Reference proteome</keyword>
<name>A0ABQ9JHP7_9CUCU</name>
<feature type="chain" id="PRO_5047166739" description="Renin receptor N-terminal domain-containing protein" evidence="1">
    <location>
        <begin position="17"/>
        <end position="70"/>
    </location>
</feature>
<reference evidence="3" key="1">
    <citation type="journal article" date="2023" name="Insect Mol. Biol.">
        <title>Genome sequencing provides insights into the evolution of gene families encoding plant cell wall-degrading enzymes in longhorned beetles.</title>
        <authorList>
            <person name="Shin N.R."/>
            <person name="Okamura Y."/>
            <person name="Kirsch R."/>
            <person name="Pauchet Y."/>
        </authorList>
    </citation>
    <scope>NUCLEOTIDE SEQUENCE</scope>
    <source>
        <strain evidence="3">MMC_N1</strain>
    </source>
</reference>
<keyword evidence="1" id="KW-0732">Signal</keyword>
<feature type="domain" description="Renin receptor N-terminal" evidence="2">
    <location>
        <begin position="18"/>
        <end position="68"/>
    </location>
</feature>
<evidence type="ECO:0000259" key="2">
    <source>
        <dbReference type="Pfam" id="PF25294"/>
    </source>
</evidence>
<proteinExistence type="predicted"/>
<accession>A0ABQ9JHP7</accession>
<evidence type="ECO:0000313" key="3">
    <source>
        <dbReference type="EMBL" id="KAJ8977704.1"/>
    </source>
</evidence>